<proteinExistence type="predicted"/>
<dbReference type="EMBL" id="BRVO01000001">
    <property type="protein sequence ID" value="GLB48563.1"/>
    <property type="molecule type" value="Genomic_DNA"/>
</dbReference>
<feature type="transmembrane region" description="Helical" evidence="1">
    <location>
        <begin position="47"/>
        <end position="68"/>
    </location>
</feature>
<reference evidence="2" key="1">
    <citation type="submission" date="2022-07" db="EMBL/GenBank/DDBJ databases">
        <title>Taxonomy of Novel Oxalotrophic and Methylotrophic Bacteria.</title>
        <authorList>
            <person name="Sahin N."/>
            <person name="Tani A."/>
        </authorList>
    </citation>
    <scope>NUCLEOTIDE SEQUENCE</scope>
    <source>
        <strain evidence="2">Y10</strain>
    </source>
</reference>
<evidence type="ECO:0000313" key="3">
    <source>
        <dbReference type="Proteomes" id="UP001143543"/>
    </source>
</evidence>
<feature type="transmembrane region" description="Helical" evidence="1">
    <location>
        <begin position="21"/>
        <end position="41"/>
    </location>
</feature>
<protein>
    <recommendedName>
        <fullName evidence="4">DUF3649 domain-containing protein</fullName>
    </recommendedName>
</protein>
<keyword evidence="1" id="KW-0812">Transmembrane</keyword>
<sequence>MPANKKYLSQSRGQRIAKFTAGFIGGYLVAMSFHLAVAAWFHTVNVVITSTFSAFLLWAGLMIVAYLGKNGWKMWGWYLLATAIFLGIMYLGIS</sequence>
<keyword evidence="1" id="KW-0472">Membrane</keyword>
<feature type="transmembrane region" description="Helical" evidence="1">
    <location>
        <begin position="75"/>
        <end position="93"/>
    </location>
</feature>
<evidence type="ECO:0000313" key="2">
    <source>
        <dbReference type="EMBL" id="GLB48563.1"/>
    </source>
</evidence>
<comment type="caution">
    <text evidence="2">The sequence shown here is derived from an EMBL/GenBank/DDBJ whole genome shotgun (WGS) entry which is preliminary data.</text>
</comment>
<dbReference type="Proteomes" id="UP001143543">
    <property type="component" value="Unassembled WGS sequence"/>
</dbReference>
<keyword evidence="1" id="KW-1133">Transmembrane helix</keyword>
<dbReference type="RefSeq" id="WP_281764197.1">
    <property type="nucleotide sequence ID" value="NZ_BRVO01000001.1"/>
</dbReference>
<name>A0ABQ5MGL8_9FLAO</name>
<keyword evidence="3" id="KW-1185">Reference proteome</keyword>
<gene>
    <name evidence="2" type="ORF">Y10_09310</name>
</gene>
<evidence type="ECO:0000256" key="1">
    <source>
        <dbReference type="SAM" id="Phobius"/>
    </source>
</evidence>
<evidence type="ECO:0008006" key="4">
    <source>
        <dbReference type="Google" id="ProtNLM"/>
    </source>
</evidence>
<organism evidence="2 3">
    <name type="scientific">Neptunitalea lumnitzerae</name>
    <dbReference type="NCBI Taxonomy" id="2965509"/>
    <lineage>
        <taxon>Bacteria</taxon>
        <taxon>Pseudomonadati</taxon>
        <taxon>Bacteroidota</taxon>
        <taxon>Flavobacteriia</taxon>
        <taxon>Flavobacteriales</taxon>
        <taxon>Flavobacteriaceae</taxon>
        <taxon>Neptunitalea</taxon>
    </lineage>
</organism>
<accession>A0ABQ5MGL8</accession>